<protein>
    <submittedName>
        <fullName evidence="1">Uncharacterized protein</fullName>
    </submittedName>
</protein>
<sequence>MKGRRERERPTDRNAYLDTRPWQADDSEVFRLAQLVLLLSVASELNKPLKTVDRLGYYDFFAANPFVVIGRGPTVRDRSDWVAVKLAGFTERQLSYASTGQRWVSRRRRLQRDLARLVALGLVTFETGAIDLTRPGIELSKQLLTVYADGYRTSARIVMRRLNPLSDAKLTKSVQQWLGESWLDVDLLDDVTPDSVMVKDGSGE</sequence>
<evidence type="ECO:0000313" key="1">
    <source>
        <dbReference type="EMBL" id="GCE75413.1"/>
    </source>
</evidence>
<proteinExistence type="predicted"/>
<name>A0A402DMS0_9CELL</name>
<reference evidence="1 2" key="1">
    <citation type="submission" date="2019-01" db="EMBL/GenBank/DDBJ databases">
        <title>Draft genome sequence of Cellulomonas takizawaensis strain TKZ-21.</title>
        <authorList>
            <person name="Yamamura H."/>
            <person name="Hayashi T."/>
            <person name="Hamada M."/>
            <person name="Serisawa Y."/>
            <person name="Matsuyama K."/>
            <person name="Nakagawa Y."/>
            <person name="Otoguro M."/>
            <person name="Yanagida F."/>
            <person name="Hayakawa M."/>
        </authorList>
    </citation>
    <scope>NUCLEOTIDE SEQUENCE [LARGE SCALE GENOMIC DNA]</scope>
    <source>
        <strain evidence="1 2">NBRC12680</strain>
    </source>
</reference>
<keyword evidence="2" id="KW-1185">Reference proteome</keyword>
<accession>A0A402DMS0</accession>
<organism evidence="1 2">
    <name type="scientific">Cellulomonas biazotea</name>
    <dbReference type="NCBI Taxonomy" id="1709"/>
    <lineage>
        <taxon>Bacteria</taxon>
        <taxon>Bacillati</taxon>
        <taxon>Actinomycetota</taxon>
        <taxon>Actinomycetes</taxon>
        <taxon>Micrococcales</taxon>
        <taxon>Cellulomonadaceae</taxon>
        <taxon>Cellulomonas</taxon>
    </lineage>
</organism>
<dbReference type="EMBL" id="BIMR01000022">
    <property type="protein sequence ID" value="GCE75413.1"/>
    <property type="molecule type" value="Genomic_DNA"/>
</dbReference>
<comment type="caution">
    <text evidence="1">The sequence shown here is derived from an EMBL/GenBank/DDBJ whole genome shotgun (WGS) entry which is preliminary data.</text>
</comment>
<gene>
    <name evidence="1" type="ORF">CBZ_04690</name>
</gene>
<evidence type="ECO:0000313" key="2">
    <source>
        <dbReference type="Proteomes" id="UP000289954"/>
    </source>
</evidence>
<dbReference type="AlphaFoldDB" id="A0A402DMS0"/>
<dbReference type="Proteomes" id="UP000289954">
    <property type="component" value="Unassembled WGS sequence"/>
</dbReference>